<dbReference type="Proteomes" id="UP001196413">
    <property type="component" value="Unassembled WGS sequence"/>
</dbReference>
<dbReference type="PRINTS" id="PR01854">
    <property type="entry name" value="BR22PROTEIN"/>
</dbReference>
<accession>A0AAD5MDY0</accession>
<sequence length="115" mass="13620">MTNERKRRAPAGEDECGRSVADTPQTSSAPPRMKRLQKMSAYDRAKKVYERIQEEKARERILRQQEREQRHLSLQKYLESKKKRNKVLRKCNKKGQPNLGAQVEILLEKLEKEDK</sequence>
<protein>
    <submittedName>
        <fullName evidence="2">Uncharacterized protein</fullName>
    </submittedName>
</protein>
<reference evidence="2" key="1">
    <citation type="submission" date="2021-06" db="EMBL/GenBank/DDBJ databases">
        <title>Parelaphostrongylus tenuis whole genome reference sequence.</title>
        <authorList>
            <person name="Garwood T.J."/>
            <person name="Larsen P.A."/>
            <person name="Fountain-Jones N.M."/>
            <person name="Garbe J.R."/>
            <person name="Macchietto M.G."/>
            <person name="Kania S.A."/>
            <person name="Gerhold R.W."/>
            <person name="Richards J.E."/>
            <person name="Wolf T.M."/>
        </authorList>
    </citation>
    <scope>NUCLEOTIDE SEQUENCE</scope>
    <source>
        <strain evidence="2">MNPRO001-30</strain>
        <tissue evidence="2">Meninges</tissue>
    </source>
</reference>
<evidence type="ECO:0000313" key="3">
    <source>
        <dbReference type="Proteomes" id="UP001196413"/>
    </source>
</evidence>
<proteinExistence type="predicted"/>
<dbReference type="GO" id="GO:0005634">
    <property type="term" value="C:nucleus"/>
    <property type="evidence" value="ECO:0007669"/>
    <property type="project" value="TreeGrafter"/>
</dbReference>
<organism evidence="2 3">
    <name type="scientific">Parelaphostrongylus tenuis</name>
    <name type="common">Meningeal worm</name>
    <dbReference type="NCBI Taxonomy" id="148309"/>
    <lineage>
        <taxon>Eukaryota</taxon>
        <taxon>Metazoa</taxon>
        <taxon>Ecdysozoa</taxon>
        <taxon>Nematoda</taxon>
        <taxon>Chromadorea</taxon>
        <taxon>Rhabditida</taxon>
        <taxon>Rhabditina</taxon>
        <taxon>Rhabditomorpha</taxon>
        <taxon>Strongyloidea</taxon>
        <taxon>Metastrongylidae</taxon>
        <taxon>Parelaphostrongylus</taxon>
    </lineage>
</organism>
<gene>
    <name evidence="2" type="ORF">KIN20_002259</name>
</gene>
<evidence type="ECO:0000256" key="1">
    <source>
        <dbReference type="SAM" id="MobiDB-lite"/>
    </source>
</evidence>
<dbReference type="EMBL" id="JAHQIW010000296">
    <property type="protein sequence ID" value="KAJ1347242.1"/>
    <property type="molecule type" value="Genomic_DNA"/>
</dbReference>
<dbReference type="PANTHER" id="PTHR15657:SF1">
    <property type="entry name" value="THYROID TRANSCRIPTION FACTOR 1-ASSOCIATED PROTEIN 26"/>
    <property type="match status" value="1"/>
</dbReference>
<comment type="caution">
    <text evidence="2">The sequence shown here is derived from an EMBL/GenBank/DDBJ whole genome shotgun (WGS) entry which is preliminary data.</text>
</comment>
<name>A0AAD5MDY0_PARTN</name>
<dbReference type="AlphaFoldDB" id="A0AAD5MDY0"/>
<feature type="region of interest" description="Disordered" evidence="1">
    <location>
        <begin position="1"/>
        <end position="34"/>
    </location>
</feature>
<dbReference type="PANTHER" id="PTHR15657">
    <property type="entry name" value="THYROID TRANSCRIPTION FACTOR 1-ASSOCIATED PROTEIN 26"/>
    <property type="match status" value="1"/>
</dbReference>
<dbReference type="Pfam" id="PF08524">
    <property type="entry name" value="rRNA_processing"/>
    <property type="match status" value="1"/>
</dbReference>
<dbReference type="InterPro" id="IPR013730">
    <property type="entry name" value="Fyv7/TAP26"/>
</dbReference>
<keyword evidence="3" id="KW-1185">Reference proteome</keyword>
<evidence type="ECO:0000313" key="2">
    <source>
        <dbReference type="EMBL" id="KAJ1347242.1"/>
    </source>
</evidence>